<feature type="compositionally biased region" description="Low complexity" evidence="1">
    <location>
        <begin position="39"/>
        <end position="52"/>
    </location>
</feature>
<dbReference type="InterPro" id="IPR050600">
    <property type="entry name" value="SETD3_SETD6_MTase"/>
</dbReference>
<dbReference type="SUPFAM" id="SSF82199">
    <property type="entry name" value="SET domain"/>
    <property type="match status" value="1"/>
</dbReference>
<dbReference type="Proteomes" id="UP001358417">
    <property type="component" value="Unassembled WGS sequence"/>
</dbReference>
<evidence type="ECO:0000256" key="1">
    <source>
        <dbReference type="SAM" id="MobiDB-lite"/>
    </source>
</evidence>
<evidence type="ECO:0000313" key="2">
    <source>
        <dbReference type="EMBL" id="KAK5048076.1"/>
    </source>
</evidence>
<keyword evidence="3" id="KW-1185">Reference proteome</keyword>
<dbReference type="GO" id="GO:0016279">
    <property type="term" value="F:protein-lysine N-methyltransferase activity"/>
    <property type="evidence" value="ECO:0007669"/>
    <property type="project" value="UniProtKB-ARBA"/>
</dbReference>
<feature type="region of interest" description="Disordered" evidence="1">
    <location>
        <begin position="37"/>
        <end position="57"/>
    </location>
</feature>
<accession>A0AAV9N593</accession>
<dbReference type="Gene3D" id="3.90.1410.10">
    <property type="entry name" value="set domain protein methyltransferase, domain 1"/>
    <property type="match status" value="1"/>
</dbReference>
<gene>
    <name evidence="2" type="ORF">LTR84_006266</name>
</gene>
<sequence>MDPLVVDNSVNINSDLSKPNLPQSFATAKISSIHEIHPSGTTNSFQSNSSSQVAAQRESSRCLESKIAALNSIELDRTQLDQNVVGPRSDSASPPLRMEKDTSSTKDIFAQHRHLIEWVLTNNGYFHPDAQIAFSSRKGFHAVVTTNTTMPSGARIASCSMEVTLSVLNALDVKPFSSHGTRFPTPFLLAEAKRPESLQSFFLMEQLVLGDKSWWYSYIASLPTVKEVNTQQFDQAEDVIWLEGTNLKKAFETQSNKWRQLYEHGLDHLTRLKWPHALDQSYTWERFRWAATIFGSRSFTSQVLDDTLPADLARHDRLSKQTGPYDVINLFTERFGVLLPLLDILNHRPAVQVEWLARYSFVGLQVLQPYEAGQELCNNYGPKDNEVLLLSYGFTIRDNPFDHYVISINAPPGSPLSEVRKWKKDNRSDPLSRCFIFDYRHPTTTSAIAIELSVFSFDLLDNVSVLCANEREQGIMQSHQQTLMSLFLPFEDTPCFPDGRIILATLSQLLLDCTARASRLKTTDPNTHEPGLTARNSRQKNAKVYRDSQLQIVETAAAVCTFVLKGAVQDMKAKDILEEMQHDLPTTIAQSLQTLVTHYDKRLTRPFELLSVASVIDMLPKSVSSGIVQCLSELEACLGTQSGPQRKAVLDKSKFAIILSALYSELDQGIQLRRRVRSWLEQLVQWYPLDADSWAYVPTDEEEPPPALMNLLRCGGHMSSTVSDFNTKQWLRPDRICWGWNVMEEQIVQVPTSVFHAPAAKVSSTEDNPVTVVLYWEQC</sequence>
<dbReference type="EMBL" id="JAVRRD010000023">
    <property type="protein sequence ID" value="KAK5048076.1"/>
    <property type="molecule type" value="Genomic_DNA"/>
</dbReference>
<protein>
    <recommendedName>
        <fullName evidence="4">SET domain-containing protein</fullName>
    </recommendedName>
</protein>
<comment type="caution">
    <text evidence="2">The sequence shown here is derived from an EMBL/GenBank/DDBJ whole genome shotgun (WGS) entry which is preliminary data.</text>
</comment>
<dbReference type="GeneID" id="89974438"/>
<evidence type="ECO:0000313" key="3">
    <source>
        <dbReference type="Proteomes" id="UP001358417"/>
    </source>
</evidence>
<dbReference type="InterPro" id="IPR046341">
    <property type="entry name" value="SET_dom_sf"/>
</dbReference>
<dbReference type="AlphaFoldDB" id="A0AAV9N593"/>
<dbReference type="RefSeq" id="XP_064703582.1">
    <property type="nucleotide sequence ID" value="XM_064849827.1"/>
</dbReference>
<organism evidence="2 3">
    <name type="scientific">Exophiala bonariae</name>
    <dbReference type="NCBI Taxonomy" id="1690606"/>
    <lineage>
        <taxon>Eukaryota</taxon>
        <taxon>Fungi</taxon>
        <taxon>Dikarya</taxon>
        <taxon>Ascomycota</taxon>
        <taxon>Pezizomycotina</taxon>
        <taxon>Eurotiomycetes</taxon>
        <taxon>Chaetothyriomycetidae</taxon>
        <taxon>Chaetothyriales</taxon>
        <taxon>Herpotrichiellaceae</taxon>
        <taxon>Exophiala</taxon>
    </lineage>
</organism>
<evidence type="ECO:0008006" key="4">
    <source>
        <dbReference type="Google" id="ProtNLM"/>
    </source>
</evidence>
<feature type="region of interest" description="Disordered" evidence="1">
    <location>
        <begin position="83"/>
        <end position="102"/>
    </location>
</feature>
<reference evidence="2 3" key="1">
    <citation type="submission" date="2023-08" db="EMBL/GenBank/DDBJ databases">
        <title>Black Yeasts Isolated from many extreme environments.</title>
        <authorList>
            <person name="Coleine C."/>
            <person name="Stajich J.E."/>
            <person name="Selbmann L."/>
        </authorList>
    </citation>
    <scope>NUCLEOTIDE SEQUENCE [LARGE SCALE GENOMIC DNA]</scope>
    <source>
        <strain evidence="2 3">CCFEE 5792</strain>
    </source>
</reference>
<name>A0AAV9N593_9EURO</name>
<dbReference type="PANTHER" id="PTHR13271:SF135">
    <property type="entry name" value="SET DOMAIN PROTEIN (AFU_ORTHOLOGUE AFUA_4G11040)"/>
    <property type="match status" value="1"/>
</dbReference>
<dbReference type="PANTHER" id="PTHR13271">
    <property type="entry name" value="UNCHARACTERIZED PUTATIVE METHYLTRANSFERASE"/>
    <property type="match status" value="1"/>
</dbReference>
<proteinExistence type="predicted"/>